<dbReference type="AlphaFoldDB" id="A0A1G8GN11"/>
<feature type="transmembrane region" description="Helical" evidence="6">
    <location>
        <begin position="104"/>
        <end position="128"/>
    </location>
</feature>
<sequence>MIGTRRVAPPTHLDRVNPVTPFLAAIVLSLPLLVTIDVVSASVALVLGIAGLLAAGLRPGTIVRRTWPVLVAAPLSGISMLLYAQPAGRIHLRVWLAVISDDSIALAVAIVVRVLAIGVPTLAILAGIDATRLGDGLAQVLRLPARFVLAALAGIRLFGVLREDWDALAAARRARGLGDGGRIRRWLGMAFTVLVIAVRRGGRLATAMEARGFGHGERTWARESRLGRADAVLLGAAVLIVVAALGAAIATGSFRLVGT</sequence>
<keyword evidence="5 6" id="KW-0472">Membrane</keyword>
<keyword evidence="2" id="KW-1003">Cell membrane</keyword>
<dbReference type="PANTHER" id="PTHR34857:SF2">
    <property type="entry name" value="SLL0384 PROTEIN"/>
    <property type="match status" value="1"/>
</dbReference>
<dbReference type="InterPro" id="IPR003339">
    <property type="entry name" value="ABC/ECF_trnsptr_transmembrane"/>
</dbReference>
<dbReference type="GO" id="GO:0005886">
    <property type="term" value="C:plasma membrane"/>
    <property type="evidence" value="ECO:0007669"/>
    <property type="project" value="UniProtKB-ARBA"/>
</dbReference>
<evidence type="ECO:0000256" key="2">
    <source>
        <dbReference type="ARBA" id="ARBA00022475"/>
    </source>
</evidence>
<dbReference type="Pfam" id="PF02361">
    <property type="entry name" value="CbiQ"/>
    <property type="match status" value="1"/>
</dbReference>
<keyword evidence="4 6" id="KW-1133">Transmembrane helix</keyword>
<evidence type="ECO:0000256" key="6">
    <source>
        <dbReference type="SAM" id="Phobius"/>
    </source>
</evidence>
<feature type="transmembrane region" description="Helical" evidence="6">
    <location>
        <begin position="231"/>
        <end position="254"/>
    </location>
</feature>
<name>A0A1G8GN11_9MICO</name>
<evidence type="ECO:0000256" key="4">
    <source>
        <dbReference type="ARBA" id="ARBA00022989"/>
    </source>
</evidence>
<dbReference type="RefSeq" id="WP_092506318.1">
    <property type="nucleotide sequence ID" value="NZ_LT629695.1"/>
</dbReference>
<gene>
    <name evidence="7" type="ORF">SAMN04489720_2999</name>
</gene>
<proteinExistence type="predicted"/>
<dbReference type="PANTHER" id="PTHR34857">
    <property type="entry name" value="SLL0384 PROTEIN"/>
    <property type="match status" value="1"/>
</dbReference>
<keyword evidence="8" id="KW-1185">Reference proteome</keyword>
<keyword evidence="3 6" id="KW-0812">Transmembrane</keyword>
<feature type="transmembrane region" description="Helical" evidence="6">
    <location>
        <begin position="22"/>
        <end position="55"/>
    </location>
</feature>
<feature type="transmembrane region" description="Helical" evidence="6">
    <location>
        <begin position="67"/>
        <end position="84"/>
    </location>
</feature>
<comment type="subcellular location">
    <subcellularLocation>
        <location evidence="1">Membrane</location>
        <topology evidence="1">Multi-pass membrane protein</topology>
    </subcellularLocation>
</comment>
<dbReference type="EMBL" id="LT629695">
    <property type="protein sequence ID" value="SDH95696.1"/>
    <property type="molecule type" value="Genomic_DNA"/>
</dbReference>
<evidence type="ECO:0000256" key="5">
    <source>
        <dbReference type="ARBA" id="ARBA00023136"/>
    </source>
</evidence>
<dbReference type="Proteomes" id="UP000198822">
    <property type="component" value="Chromosome I"/>
</dbReference>
<dbReference type="OrthoDB" id="6400at2"/>
<evidence type="ECO:0000256" key="1">
    <source>
        <dbReference type="ARBA" id="ARBA00004141"/>
    </source>
</evidence>
<dbReference type="InterPro" id="IPR051611">
    <property type="entry name" value="ECF_transporter_component"/>
</dbReference>
<dbReference type="STRING" id="399736.SAMN04489720_2999"/>
<dbReference type="CDD" id="cd16914">
    <property type="entry name" value="EcfT"/>
    <property type="match status" value="1"/>
</dbReference>
<reference evidence="8" key="1">
    <citation type="submission" date="2016-10" db="EMBL/GenBank/DDBJ databases">
        <authorList>
            <person name="Varghese N."/>
            <person name="Submissions S."/>
        </authorList>
    </citation>
    <scope>NUCLEOTIDE SEQUENCE [LARGE SCALE GENOMIC DNA]</scope>
    <source>
        <strain evidence="8">DSM 22002</strain>
    </source>
</reference>
<evidence type="ECO:0000256" key="3">
    <source>
        <dbReference type="ARBA" id="ARBA00022692"/>
    </source>
</evidence>
<evidence type="ECO:0000313" key="7">
    <source>
        <dbReference type="EMBL" id="SDH95696.1"/>
    </source>
</evidence>
<evidence type="ECO:0000313" key="8">
    <source>
        <dbReference type="Proteomes" id="UP000198822"/>
    </source>
</evidence>
<organism evidence="7 8">
    <name type="scientific">Agrococcus jejuensis</name>
    <dbReference type="NCBI Taxonomy" id="399736"/>
    <lineage>
        <taxon>Bacteria</taxon>
        <taxon>Bacillati</taxon>
        <taxon>Actinomycetota</taxon>
        <taxon>Actinomycetes</taxon>
        <taxon>Micrococcales</taxon>
        <taxon>Microbacteriaceae</taxon>
        <taxon>Agrococcus</taxon>
    </lineage>
</organism>
<protein>
    <submittedName>
        <fullName evidence="7">Energy-coupling factor transport system permease protein</fullName>
    </submittedName>
</protein>
<accession>A0A1G8GN11</accession>